<feature type="region of interest" description="Disordered" evidence="1">
    <location>
        <begin position="23"/>
        <end position="74"/>
    </location>
</feature>
<sequence>MSTGQSGPKGGVRVQEVHAVTRKVRKILGQSSTKDNGQQPAQPGDDRADPSLSLLPDPLTTGRWSKGSTKAQTDVTEEKDLCFAGILMISFKDGDAAAAAPPPPQVITLLLSE</sequence>
<evidence type="ECO:0000256" key="1">
    <source>
        <dbReference type="SAM" id="MobiDB-lite"/>
    </source>
</evidence>
<evidence type="ECO:0000313" key="2">
    <source>
        <dbReference type="EMBL" id="KAK6635284.1"/>
    </source>
</evidence>
<protein>
    <submittedName>
        <fullName evidence="2">Uncharacterized protein</fullName>
    </submittedName>
</protein>
<name>A0ABR1B5R3_POLSC</name>
<keyword evidence="3" id="KW-1185">Reference proteome</keyword>
<organism evidence="2 3">
    <name type="scientific">Polyplax serrata</name>
    <name type="common">Common mouse louse</name>
    <dbReference type="NCBI Taxonomy" id="468196"/>
    <lineage>
        <taxon>Eukaryota</taxon>
        <taxon>Metazoa</taxon>
        <taxon>Ecdysozoa</taxon>
        <taxon>Arthropoda</taxon>
        <taxon>Hexapoda</taxon>
        <taxon>Insecta</taxon>
        <taxon>Pterygota</taxon>
        <taxon>Neoptera</taxon>
        <taxon>Paraneoptera</taxon>
        <taxon>Psocodea</taxon>
        <taxon>Troctomorpha</taxon>
        <taxon>Phthiraptera</taxon>
        <taxon>Anoplura</taxon>
        <taxon>Polyplacidae</taxon>
        <taxon>Polyplax</taxon>
    </lineage>
</organism>
<gene>
    <name evidence="2" type="ORF">RUM44_000535</name>
</gene>
<feature type="compositionally biased region" description="Polar residues" evidence="1">
    <location>
        <begin position="29"/>
        <end position="41"/>
    </location>
</feature>
<accession>A0ABR1B5R3</accession>
<proteinExistence type="predicted"/>
<feature type="compositionally biased region" description="Low complexity" evidence="1">
    <location>
        <begin position="50"/>
        <end position="59"/>
    </location>
</feature>
<comment type="caution">
    <text evidence="2">The sequence shown here is derived from an EMBL/GenBank/DDBJ whole genome shotgun (WGS) entry which is preliminary data.</text>
</comment>
<evidence type="ECO:0000313" key="3">
    <source>
        <dbReference type="Proteomes" id="UP001359485"/>
    </source>
</evidence>
<dbReference type="Proteomes" id="UP001359485">
    <property type="component" value="Unassembled WGS sequence"/>
</dbReference>
<reference evidence="2 3" key="1">
    <citation type="submission" date="2023-09" db="EMBL/GenBank/DDBJ databases">
        <title>Genomes of two closely related lineages of the louse Polyplax serrata with different host specificities.</title>
        <authorList>
            <person name="Martinu J."/>
            <person name="Tarabai H."/>
            <person name="Stefka J."/>
            <person name="Hypsa V."/>
        </authorList>
    </citation>
    <scope>NUCLEOTIDE SEQUENCE [LARGE SCALE GENOMIC DNA]</scope>
    <source>
        <strain evidence="2">98ZLc_SE</strain>
    </source>
</reference>
<feature type="compositionally biased region" description="Polar residues" evidence="1">
    <location>
        <begin position="62"/>
        <end position="74"/>
    </location>
</feature>
<dbReference type="EMBL" id="JAWJWF010000003">
    <property type="protein sequence ID" value="KAK6635284.1"/>
    <property type="molecule type" value="Genomic_DNA"/>
</dbReference>